<accession>A0A6C0I8B5</accession>
<feature type="region of interest" description="Disordered" evidence="1">
    <location>
        <begin position="107"/>
        <end position="135"/>
    </location>
</feature>
<name>A0A6C0I8B5_9ZZZZ</name>
<protein>
    <submittedName>
        <fullName evidence="2">Uncharacterized protein</fullName>
    </submittedName>
</protein>
<organism evidence="2">
    <name type="scientific">viral metagenome</name>
    <dbReference type="NCBI Taxonomy" id="1070528"/>
    <lineage>
        <taxon>unclassified sequences</taxon>
        <taxon>metagenomes</taxon>
        <taxon>organismal metagenomes</taxon>
    </lineage>
</organism>
<dbReference type="AlphaFoldDB" id="A0A6C0I8B5"/>
<dbReference type="SUPFAM" id="SSF63829">
    <property type="entry name" value="Calcium-dependent phosphotriesterase"/>
    <property type="match status" value="1"/>
</dbReference>
<evidence type="ECO:0000256" key="1">
    <source>
        <dbReference type="SAM" id="MobiDB-lite"/>
    </source>
</evidence>
<dbReference type="EMBL" id="MN740119">
    <property type="protein sequence ID" value="QHT88566.1"/>
    <property type="molecule type" value="Genomic_DNA"/>
</dbReference>
<sequence>MNGEILILFIILLLALVLCSFLGGSNCSGKEGFTSENINGTYTGPNGTNAVVTDSKIVYTNNGTIVTLTKNTPDAQFTGPNGYTATFTNGQIVITDSQKQQITLINRNGSSSTSSTTTSTNTTTQPATTSSYDNYNHYDGSSYPTIYYGPNGGTARVINVDGQHKIVITNANGTTNIYYIDSTSTSTSVKKYVGPNGGTAVIATDSNGKRIVKITMPDNKTIIYYSDNIYASNSQDPTMNQSQGGSSSYDVNKYNGPNGGQATTVSGSNGNSAYAATGPNGNSVVGTNNTYDSSAYYNSLPTGIPASQIPTGQEDLYILKSQIVPPVCPKCPDPIIGSSETFDTSKCPPCPPCARCPEPAFDCKKVPNYNSFNPDFMPVPVLSDFSTFGM</sequence>
<evidence type="ECO:0000313" key="2">
    <source>
        <dbReference type="EMBL" id="QHT88566.1"/>
    </source>
</evidence>
<reference evidence="2" key="1">
    <citation type="journal article" date="2020" name="Nature">
        <title>Giant virus diversity and host interactions through global metagenomics.</title>
        <authorList>
            <person name="Schulz F."/>
            <person name="Roux S."/>
            <person name="Paez-Espino D."/>
            <person name="Jungbluth S."/>
            <person name="Walsh D.A."/>
            <person name="Denef V.J."/>
            <person name="McMahon K.D."/>
            <person name="Konstantinidis K.T."/>
            <person name="Eloe-Fadrosh E.A."/>
            <person name="Kyrpides N.C."/>
            <person name="Woyke T."/>
        </authorList>
    </citation>
    <scope>NUCLEOTIDE SEQUENCE</scope>
    <source>
        <strain evidence="2">GVMAG-M-3300023184-51</strain>
    </source>
</reference>
<feature type="compositionally biased region" description="Low complexity" evidence="1">
    <location>
        <begin position="110"/>
        <end position="131"/>
    </location>
</feature>
<proteinExistence type="predicted"/>